<organism evidence="1 2">
    <name type="scientific">Frankia canadensis</name>
    <dbReference type="NCBI Taxonomy" id="1836972"/>
    <lineage>
        <taxon>Bacteria</taxon>
        <taxon>Bacillati</taxon>
        <taxon>Actinomycetota</taxon>
        <taxon>Actinomycetes</taxon>
        <taxon>Frankiales</taxon>
        <taxon>Frankiaceae</taxon>
        <taxon>Frankia</taxon>
    </lineage>
</organism>
<dbReference type="OrthoDB" id="5191665at2"/>
<accession>A0A2I2L1C3</accession>
<name>A0A2I2L1C3_9ACTN</name>
<evidence type="ECO:0000313" key="1">
    <source>
        <dbReference type="EMBL" id="SNQ51708.1"/>
    </source>
</evidence>
<dbReference type="EMBL" id="FZMO01000547">
    <property type="protein sequence ID" value="SNQ51708.1"/>
    <property type="molecule type" value="Genomic_DNA"/>
</dbReference>
<proteinExistence type="predicted"/>
<dbReference type="AlphaFoldDB" id="A0A2I2L1C3"/>
<gene>
    <name evidence="1" type="ORF">FRACA_80008</name>
</gene>
<dbReference type="RefSeq" id="WP_101835825.1">
    <property type="nucleotide sequence ID" value="NZ_FZMO01000547.1"/>
</dbReference>
<evidence type="ECO:0000313" key="2">
    <source>
        <dbReference type="Proteomes" id="UP000234331"/>
    </source>
</evidence>
<protein>
    <submittedName>
        <fullName evidence="1">Uncharacterized protein</fullName>
    </submittedName>
</protein>
<reference evidence="1 2" key="1">
    <citation type="submission" date="2017-06" db="EMBL/GenBank/DDBJ databases">
        <authorList>
            <person name="Kim H.J."/>
            <person name="Triplett B.A."/>
        </authorList>
    </citation>
    <scope>NUCLEOTIDE SEQUENCE [LARGE SCALE GENOMIC DNA]</scope>
    <source>
        <strain evidence="1">FRACA_ARgP5</strain>
    </source>
</reference>
<keyword evidence="2" id="KW-1185">Reference proteome</keyword>
<dbReference type="Proteomes" id="UP000234331">
    <property type="component" value="Unassembled WGS sequence"/>
</dbReference>
<sequence>MSHAVQPQPADTSPAYYRRDFRSFSLGTEEELVGAAAEVSAEQYRAIVTGAAVPDVRTPDKVFGLVGEVGSTEVLVEITRDLPDRAAPNTFKIELRTTPTERNDDAGWQRRTAALGVTVDALWTLRDGPLQDGEFDGFQLRVLDSDYILRLGAEVPDADIQATVGIPVEQICLNLSTADVGAGIMHPLLTVTWYESRFEDDPAVAHHGPTDRRRYAFVMSAILKCAKILKANRMNPETATAKNAWGVLPRKPLFPLLALLPSVEDAIAAANAIAGYAMPDWPNAQATVIDQDAWAAAKIRILGRDLLASMKTGITIGGSVGMTFEYRSPDRRDVRFAGRFWRRPTD</sequence>